<sequence length="927" mass="99918">MAPTAPTVDTGQPPGVGPPISAPDDAVASSRVNPHAPSEAPATVPVGTAAAAEFVTPTTNDVFAATEPSPSATSPRSRRYDECGDAEMDGDAAPAAPTKIDSSLQTRLAATSTDCPAIATSKEAPQPTAPAEEPTKPSPQANDADATAPRRRHRRGPRRSAAPPGPETPATTHPVWSPQGAAYIRATLSQAGAAPTHAPAVPELDNPYRANYDCALREASLRRDGDQRALTSLERSTLHLWIERKIHLATPPLFLRETHTGPERDAFADYHRDHLGFRLYVVLPVGIVLSEVNAKYDFSPEVATRLEAEARDKQAAAERKAKRAATASQRQAQLQQARRKLAQQARAAVAKQLQALRHEYRPDATPQTPAPVATTPAPSDPDRSSAGHQPPAPDRSPEREKPLFSAGPAASDDEAMADADDSPVAPPVDLDRPSSPKRATPTIHVDEAGLSTSSLPSASTSASVPAPCPTPMTTMVANGSDQARTSIADDPPTSAQRQLAAPATQHLESYSATPSRPHSQTALAVQEPRHLALVIAPGKRRTGPVSASSDEEAGIGHVPKWWRVTTRADAAHAAAKSMIPVIASPLFPNSWSPISCATPLAITGPELPASADDQADETAGDDKPSRPLKQLALSAFYAPRSLAEAQAMLESELLSQRTQPSPDWPSIFPSPELDNLLAVLRTPTTLTAWLHALGARVVATPGTGGCLYFALHGARTRRLAGATMSICNFHVKEGKYYKDGVCSMLDTYLEPMLETGAIAVTDFQRRFVERLPDDRAEAVILIRQYIDWVRSTPITKMSTRQWGGDEELYAAVWFIREPIFVIGVDQDSHAAVRVIWLDRPNPSEREEIYHHLPAPDEAFELFRAFLRHRVTPVVLVHADSHFNCLRFNERFYKDWTADDASGAKMRDRLDQVLGQLGCQGRSAKATR</sequence>
<evidence type="ECO:0000313" key="2">
    <source>
        <dbReference type="EMBL" id="KAJ0403801.1"/>
    </source>
</evidence>
<comment type="caution">
    <text evidence="2">The sequence shown here is derived from an EMBL/GenBank/DDBJ whole genome shotgun (WGS) entry which is preliminary data.</text>
</comment>
<gene>
    <name evidence="2" type="ORF">P43SY_003898</name>
</gene>
<feature type="compositionally biased region" description="Acidic residues" evidence="1">
    <location>
        <begin position="411"/>
        <end position="421"/>
    </location>
</feature>
<reference evidence="2" key="1">
    <citation type="submission" date="2021-12" db="EMBL/GenBank/DDBJ databases">
        <title>Prjna785345.</title>
        <authorList>
            <person name="Rujirawat T."/>
            <person name="Krajaejun T."/>
        </authorList>
    </citation>
    <scope>NUCLEOTIDE SEQUENCE</scope>
    <source>
        <strain evidence="2">Pi057C3</strain>
    </source>
</reference>
<protein>
    <submittedName>
        <fullName evidence="2">Uncharacterized protein</fullName>
    </submittedName>
</protein>
<proteinExistence type="predicted"/>
<feature type="compositionally biased region" description="Low complexity" evidence="1">
    <location>
        <begin position="64"/>
        <end position="75"/>
    </location>
</feature>
<feature type="compositionally biased region" description="Basic residues" evidence="1">
    <location>
        <begin position="149"/>
        <end position="158"/>
    </location>
</feature>
<feature type="compositionally biased region" description="Low complexity" evidence="1">
    <location>
        <begin position="363"/>
        <end position="377"/>
    </location>
</feature>
<feature type="region of interest" description="Disordered" evidence="1">
    <location>
        <begin position="313"/>
        <end position="339"/>
    </location>
</feature>
<evidence type="ECO:0000313" key="3">
    <source>
        <dbReference type="Proteomes" id="UP001209570"/>
    </source>
</evidence>
<feature type="compositionally biased region" description="Polar residues" evidence="1">
    <location>
        <begin position="506"/>
        <end position="516"/>
    </location>
</feature>
<evidence type="ECO:0000256" key="1">
    <source>
        <dbReference type="SAM" id="MobiDB-lite"/>
    </source>
</evidence>
<accession>A0AAD5M489</accession>
<organism evidence="2 3">
    <name type="scientific">Pythium insidiosum</name>
    <name type="common">Pythiosis disease agent</name>
    <dbReference type="NCBI Taxonomy" id="114742"/>
    <lineage>
        <taxon>Eukaryota</taxon>
        <taxon>Sar</taxon>
        <taxon>Stramenopiles</taxon>
        <taxon>Oomycota</taxon>
        <taxon>Peronosporomycetes</taxon>
        <taxon>Pythiales</taxon>
        <taxon>Pythiaceae</taxon>
        <taxon>Pythium</taxon>
    </lineage>
</organism>
<feature type="region of interest" description="Disordered" evidence="1">
    <location>
        <begin position="1"/>
        <end position="45"/>
    </location>
</feature>
<dbReference type="Proteomes" id="UP001209570">
    <property type="component" value="Unassembled WGS sequence"/>
</dbReference>
<feature type="region of interest" description="Disordered" evidence="1">
    <location>
        <begin position="605"/>
        <end position="626"/>
    </location>
</feature>
<feature type="compositionally biased region" description="Polar residues" evidence="1">
    <location>
        <begin position="100"/>
        <end position="114"/>
    </location>
</feature>
<feature type="compositionally biased region" description="Low complexity" evidence="1">
    <location>
        <begin position="122"/>
        <end position="132"/>
    </location>
</feature>
<feature type="region of interest" description="Disordered" evidence="1">
    <location>
        <begin position="59"/>
        <end position="176"/>
    </location>
</feature>
<keyword evidence="3" id="KW-1185">Reference proteome</keyword>
<feature type="compositionally biased region" description="Low complexity" evidence="1">
    <location>
        <begin position="324"/>
        <end position="339"/>
    </location>
</feature>
<dbReference type="AlphaFoldDB" id="A0AAD5M489"/>
<feature type="compositionally biased region" description="Low complexity" evidence="1">
    <location>
        <begin position="451"/>
        <end position="465"/>
    </location>
</feature>
<name>A0AAD5M489_PYTIN</name>
<dbReference type="EMBL" id="JAKCXM010000074">
    <property type="protein sequence ID" value="KAJ0403801.1"/>
    <property type="molecule type" value="Genomic_DNA"/>
</dbReference>
<feature type="region of interest" description="Disordered" evidence="1">
    <location>
        <begin position="360"/>
        <end position="516"/>
    </location>
</feature>
<feature type="compositionally biased region" description="Polar residues" evidence="1">
    <location>
        <begin position="472"/>
        <end position="485"/>
    </location>
</feature>